<dbReference type="GO" id="GO:0102208">
    <property type="term" value="F:2-polyprenyl-6-hydroxyphenol methylase activity"/>
    <property type="evidence" value="ECO:0007669"/>
    <property type="project" value="UniProtKB-EC"/>
</dbReference>
<dbReference type="Gene3D" id="3.40.50.150">
    <property type="entry name" value="Vaccinia Virus protein VP39"/>
    <property type="match status" value="1"/>
</dbReference>
<dbReference type="Proteomes" id="UP000317318">
    <property type="component" value="Chromosome"/>
</dbReference>
<dbReference type="EC" id="2.1.1.222" evidence="1"/>
<reference evidence="1 2" key="1">
    <citation type="submission" date="2019-02" db="EMBL/GenBank/DDBJ databases">
        <title>Deep-cultivation of Planctomycetes and their phenomic and genomic characterization uncovers novel biology.</title>
        <authorList>
            <person name="Wiegand S."/>
            <person name="Jogler M."/>
            <person name="Boedeker C."/>
            <person name="Pinto D."/>
            <person name="Vollmers J."/>
            <person name="Rivas-Marin E."/>
            <person name="Kohn T."/>
            <person name="Peeters S.H."/>
            <person name="Heuer A."/>
            <person name="Rast P."/>
            <person name="Oberbeckmann S."/>
            <person name="Bunk B."/>
            <person name="Jeske O."/>
            <person name="Meyerdierks A."/>
            <person name="Storesund J.E."/>
            <person name="Kallscheuer N."/>
            <person name="Luecker S."/>
            <person name="Lage O.M."/>
            <person name="Pohl T."/>
            <person name="Merkel B.J."/>
            <person name="Hornburger P."/>
            <person name="Mueller R.-W."/>
            <person name="Bruemmer F."/>
            <person name="Labrenz M."/>
            <person name="Spormann A.M."/>
            <person name="Op den Camp H."/>
            <person name="Overmann J."/>
            <person name="Amann R."/>
            <person name="Jetten M.S.M."/>
            <person name="Mascher T."/>
            <person name="Medema M.H."/>
            <person name="Devos D.P."/>
            <person name="Kaster A.-K."/>
            <person name="Ovreas L."/>
            <person name="Rohde M."/>
            <person name="Galperin M.Y."/>
            <person name="Jogler C."/>
        </authorList>
    </citation>
    <scope>NUCLEOTIDE SEQUENCE [LARGE SCALE GENOMIC DNA]</scope>
    <source>
        <strain evidence="1 2">Pan189</strain>
    </source>
</reference>
<dbReference type="GO" id="GO:0032259">
    <property type="term" value="P:methylation"/>
    <property type="evidence" value="ECO:0007669"/>
    <property type="project" value="UniProtKB-KW"/>
</dbReference>
<keyword evidence="2" id="KW-1185">Reference proteome</keyword>
<dbReference type="Pfam" id="PF13489">
    <property type="entry name" value="Methyltransf_23"/>
    <property type="match status" value="1"/>
</dbReference>
<evidence type="ECO:0000313" key="2">
    <source>
        <dbReference type="Proteomes" id="UP000317318"/>
    </source>
</evidence>
<name>A0A517QY90_9PLAN</name>
<proteinExistence type="predicted"/>
<dbReference type="SUPFAM" id="SSF53335">
    <property type="entry name" value="S-adenosyl-L-methionine-dependent methyltransferases"/>
    <property type="match status" value="1"/>
</dbReference>
<dbReference type="RefSeq" id="WP_145362790.1">
    <property type="nucleotide sequence ID" value="NZ_CP036268.1"/>
</dbReference>
<dbReference type="CDD" id="cd02440">
    <property type="entry name" value="AdoMet_MTases"/>
    <property type="match status" value="1"/>
</dbReference>
<dbReference type="PANTHER" id="PTHR43861:SF6">
    <property type="entry name" value="METHYLTRANSFERASE TYPE 11"/>
    <property type="match status" value="1"/>
</dbReference>
<protein>
    <submittedName>
        <fullName evidence="1">Ubiquinone biosynthesis O-methyltransferase</fullName>
        <ecNumber evidence="1">2.1.1.222</ecNumber>
    </submittedName>
</protein>
<organism evidence="1 2">
    <name type="scientific">Stratiformator vulcanicus</name>
    <dbReference type="NCBI Taxonomy" id="2527980"/>
    <lineage>
        <taxon>Bacteria</taxon>
        <taxon>Pseudomonadati</taxon>
        <taxon>Planctomycetota</taxon>
        <taxon>Planctomycetia</taxon>
        <taxon>Planctomycetales</taxon>
        <taxon>Planctomycetaceae</taxon>
        <taxon>Stratiformator</taxon>
    </lineage>
</organism>
<dbReference type="KEGG" id="svp:Pan189_09570"/>
<keyword evidence="1" id="KW-0489">Methyltransferase</keyword>
<dbReference type="InterPro" id="IPR029063">
    <property type="entry name" value="SAM-dependent_MTases_sf"/>
</dbReference>
<sequence length="296" mass="33768">MTTELEVRPEEQQWVDRGCVCCGQIDWRKRWEEFIVCQHCGVMTVQKCYSPEELTAFYQEEYFNGEEYIDYVADKPAQLKTLRDHLSVIQKYVPPGRSVLEVGCAYRFFLELLAADYPQSTGIDVSAPGIEHAARQGLDARLGDLLTMSFDKEFDAVCMWDTIEHLPNPGEYVSACAQALAPGGHLFLSTGDFNALLPRLQGRKWRQIHPLTHLYYFTRKSLSEICRRNGLDVISFGTVRVHRKLGSSLEALHRFHGQSLSGRAASLCRSVIPNFVQNFSFPLDLRDTLWLAARKL</sequence>
<evidence type="ECO:0000313" key="1">
    <source>
        <dbReference type="EMBL" id="QDT36597.1"/>
    </source>
</evidence>
<dbReference type="AlphaFoldDB" id="A0A517QY90"/>
<keyword evidence="1" id="KW-0830">Ubiquinone</keyword>
<dbReference type="PANTHER" id="PTHR43861">
    <property type="entry name" value="TRANS-ACONITATE 2-METHYLTRANSFERASE-RELATED"/>
    <property type="match status" value="1"/>
</dbReference>
<dbReference type="EMBL" id="CP036268">
    <property type="protein sequence ID" value="QDT36597.1"/>
    <property type="molecule type" value="Genomic_DNA"/>
</dbReference>
<dbReference type="OrthoDB" id="2577067at2"/>
<accession>A0A517QY90</accession>
<gene>
    <name evidence="1" type="primary">ubiG_1</name>
    <name evidence="1" type="ORF">Pan189_09570</name>
</gene>
<keyword evidence="1" id="KW-0808">Transferase</keyword>